<dbReference type="EMBL" id="PDJJ01000001">
    <property type="protein sequence ID" value="PFG43442.1"/>
    <property type="molecule type" value="Genomic_DNA"/>
</dbReference>
<dbReference type="SUPFAM" id="SSF53474">
    <property type="entry name" value="alpha/beta-Hydrolases"/>
    <property type="match status" value="1"/>
</dbReference>
<dbReference type="AlphaFoldDB" id="A0A2A9EYQ6"/>
<dbReference type="Proteomes" id="UP000224130">
    <property type="component" value="Unassembled WGS sequence"/>
</dbReference>
<sequence length="240" mass="25388">MDVILVPGFWLNASAWDAVTPPLVAAGHTVHPLTLPGMASGDDDRSGVTLADHVAAVVEQIDALPADAEVALVGHSAGGGLVYAASDARPGRVARVVYVDSGPFADGQAVDADLPADVVDHDLPDWADLDDQSLVGLTDELRRQFRERAVPQPGATVREPHRLSDDLSRLDVPTTVVASEMPSDVLRGLMAQGHPYVAELSRHHDYEIVDLPTGHWPMFTRPTDLGDAIAAALAPRTGEG</sequence>
<accession>A0A2A9EYQ6</accession>
<evidence type="ECO:0000259" key="1">
    <source>
        <dbReference type="Pfam" id="PF12697"/>
    </source>
</evidence>
<evidence type="ECO:0000313" key="2">
    <source>
        <dbReference type="EMBL" id="PFG43442.1"/>
    </source>
</evidence>
<feature type="domain" description="AB hydrolase-1" evidence="1">
    <location>
        <begin position="3"/>
        <end position="224"/>
    </location>
</feature>
<dbReference type="Pfam" id="PF12697">
    <property type="entry name" value="Abhydrolase_6"/>
    <property type="match status" value="1"/>
</dbReference>
<dbReference type="RefSeq" id="WP_098463800.1">
    <property type="nucleotide sequence ID" value="NZ_PDJJ01000001.1"/>
</dbReference>
<dbReference type="InterPro" id="IPR000073">
    <property type="entry name" value="AB_hydrolase_1"/>
</dbReference>
<dbReference type="GO" id="GO:0003824">
    <property type="term" value="F:catalytic activity"/>
    <property type="evidence" value="ECO:0007669"/>
    <property type="project" value="UniProtKB-ARBA"/>
</dbReference>
<dbReference type="PANTHER" id="PTHR37017:SF10">
    <property type="entry name" value="AB HYDROLASE-1 DOMAIN-CONTAINING PROTEIN"/>
    <property type="match status" value="1"/>
</dbReference>
<dbReference type="PANTHER" id="PTHR37017">
    <property type="entry name" value="AB HYDROLASE-1 DOMAIN-CONTAINING PROTEIN-RELATED"/>
    <property type="match status" value="1"/>
</dbReference>
<organism evidence="2 3">
    <name type="scientific">Isoptericola jiangsuensis</name>
    <dbReference type="NCBI Taxonomy" id="548579"/>
    <lineage>
        <taxon>Bacteria</taxon>
        <taxon>Bacillati</taxon>
        <taxon>Actinomycetota</taxon>
        <taxon>Actinomycetes</taxon>
        <taxon>Micrococcales</taxon>
        <taxon>Promicromonosporaceae</taxon>
        <taxon>Isoptericola</taxon>
    </lineage>
</organism>
<name>A0A2A9EYQ6_9MICO</name>
<dbReference type="InterPro" id="IPR029058">
    <property type="entry name" value="AB_hydrolase_fold"/>
</dbReference>
<evidence type="ECO:0000313" key="3">
    <source>
        <dbReference type="Proteomes" id="UP000224130"/>
    </source>
</evidence>
<dbReference type="InterPro" id="IPR052897">
    <property type="entry name" value="Sec-Metab_Biosynth_Hydrolase"/>
</dbReference>
<proteinExistence type="predicted"/>
<gene>
    <name evidence="2" type="ORF">ATJ88_2139</name>
</gene>
<protein>
    <submittedName>
        <fullName evidence="2">Pimeloyl-ACP methyl ester carboxylesterase</fullName>
    </submittedName>
</protein>
<dbReference type="OrthoDB" id="9773549at2"/>
<dbReference type="Gene3D" id="3.40.50.1820">
    <property type="entry name" value="alpha/beta hydrolase"/>
    <property type="match status" value="1"/>
</dbReference>
<comment type="caution">
    <text evidence="2">The sequence shown here is derived from an EMBL/GenBank/DDBJ whole genome shotgun (WGS) entry which is preliminary data.</text>
</comment>
<reference evidence="2 3" key="1">
    <citation type="submission" date="2017-10" db="EMBL/GenBank/DDBJ databases">
        <title>Sequencing the genomes of 1000 actinobacteria strains.</title>
        <authorList>
            <person name="Klenk H.-P."/>
        </authorList>
    </citation>
    <scope>NUCLEOTIDE SEQUENCE [LARGE SCALE GENOMIC DNA]</scope>
    <source>
        <strain evidence="2 3">DSM 21863</strain>
    </source>
</reference>
<keyword evidence="3" id="KW-1185">Reference proteome</keyword>